<sequence length="79" mass="9490">MILSVILQVFNVLLVQSQIYETDRKDSNQFLQTTISFDNTYEQSKEIVETKRESCIDEYQQHKSYRRNPILPSYCKQYC</sequence>
<gene>
    <name evidence="2" type="ORF">SMN809_LOCUS21214</name>
</gene>
<accession>A0A8S2RVA9</accession>
<evidence type="ECO:0008006" key="4">
    <source>
        <dbReference type="Google" id="ProtNLM"/>
    </source>
</evidence>
<feature type="chain" id="PRO_5035788341" description="Secreted protein" evidence="1">
    <location>
        <begin position="18"/>
        <end position="79"/>
    </location>
</feature>
<feature type="signal peptide" evidence="1">
    <location>
        <begin position="1"/>
        <end position="17"/>
    </location>
</feature>
<dbReference type="EMBL" id="CAJOBI010015890">
    <property type="protein sequence ID" value="CAF4185522.1"/>
    <property type="molecule type" value="Genomic_DNA"/>
</dbReference>
<evidence type="ECO:0000256" key="1">
    <source>
        <dbReference type="SAM" id="SignalP"/>
    </source>
</evidence>
<evidence type="ECO:0000313" key="3">
    <source>
        <dbReference type="Proteomes" id="UP000676336"/>
    </source>
</evidence>
<dbReference type="AlphaFoldDB" id="A0A8S2RVA9"/>
<evidence type="ECO:0000313" key="2">
    <source>
        <dbReference type="EMBL" id="CAF4185522.1"/>
    </source>
</evidence>
<organism evidence="2 3">
    <name type="scientific">Rotaria magnacalcarata</name>
    <dbReference type="NCBI Taxonomy" id="392030"/>
    <lineage>
        <taxon>Eukaryota</taxon>
        <taxon>Metazoa</taxon>
        <taxon>Spiralia</taxon>
        <taxon>Gnathifera</taxon>
        <taxon>Rotifera</taxon>
        <taxon>Eurotatoria</taxon>
        <taxon>Bdelloidea</taxon>
        <taxon>Philodinida</taxon>
        <taxon>Philodinidae</taxon>
        <taxon>Rotaria</taxon>
    </lineage>
</organism>
<name>A0A8S2RVA9_9BILA</name>
<protein>
    <recommendedName>
        <fullName evidence="4">Secreted protein</fullName>
    </recommendedName>
</protein>
<dbReference type="Proteomes" id="UP000676336">
    <property type="component" value="Unassembled WGS sequence"/>
</dbReference>
<proteinExistence type="predicted"/>
<comment type="caution">
    <text evidence="2">The sequence shown here is derived from an EMBL/GenBank/DDBJ whole genome shotgun (WGS) entry which is preliminary data.</text>
</comment>
<feature type="non-terminal residue" evidence="2">
    <location>
        <position position="1"/>
    </location>
</feature>
<keyword evidence="1" id="KW-0732">Signal</keyword>
<reference evidence="2" key="1">
    <citation type="submission" date="2021-02" db="EMBL/GenBank/DDBJ databases">
        <authorList>
            <person name="Nowell W R."/>
        </authorList>
    </citation>
    <scope>NUCLEOTIDE SEQUENCE</scope>
</reference>